<dbReference type="Pfam" id="PF00563">
    <property type="entry name" value="EAL"/>
    <property type="match status" value="1"/>
</dbReference>
<dbReference type="InterPro" id="IPR001633">
    <property type="entry name" value="EAL_dom"/>
</dbReference>
<sequence length="428" mass="48575">MTITSVASVAKTALSLLTLEEIKGSTHQVEKGVLSTFENITLTSHFQPIYSIDHQKIIGYEALIRGKDNDGNNITPDVIFDTPCDERSSVYLDRLCRYTHVANSQKLEDQDKWLFINVSSLACEKGRNYGTFFSDLLSYFNIPAERVVVEIIEDHCNNNAQLLETCNYYKSMGCLIAIDDFGAGHSNFERIWNLRPDIVKLDRSILLRAIKSNHTQKMLTSIVQILHQSGCLVVIEGIETEEQALIAIDSNADFVQGFYFSRPQAASYIQTETKPLFAHLVKQNIAIEQYQLHQDLHWSSTYRKTFLQAVMTIKTGEIINSVIKPLMNLKKVIRCFLVDNQGQQLGESYIVDQGKLNPAGQFYQLQLGKDANWYRKHYIRNALRQPNQMHISPPYQSITGDGLCITTSMCFDTDEGQKILCMDILAGH</sequence>
<accession>Q480Z3</accession>
<protein>
    <submittedName>
        <fullName evidence="2">EAL domain protein</fullName>
    </submittedName>
</protein>
<proteinExistence type="predicted"/>
<evidence type="ECO:0000259" key="1">
    <source>
        <dbReference type="PROSITE" id="PS50883"/>
    </source>
</evidence>
<dbReference type="Proteomes" id="UP000000547">
    <property type="component" value="Chromosome"/>
</dbReference>
<dbReference type="SUPFAM" id="SSF141868">
    <property type="entry name" value="EAL domain-like"/>
    <property type="match status" value="1"/>
</dbReference>
<reference evidence="2" key="1">
    <citation type="journal article" date="2005" name="Proc. Natl. Acad. Sci. U.S.A.">
        <title>The psychrophilic lifestyle as revealed by the genome sequence of Colwellia psychrerythraea 34H through genomic and proteomic analyses.</title>
        <authorList>
            <person name="Methe B.A."/>
            <person name="Nelson K.E."/>
            <person name="Deming J.W."/>
            <person name="Momen B."/>
            <person name="Melamud E."/>
            <person name="Zhang X."/>
            <person name="Moult J."/>
            <person name="Madupu R."/>
            <person name="Nelson W.C."/>
            <person name="Dodson R.J."/>
            <person name="Brinkac L.M."/>
            <person name="Daugherty S.C."/>
            <person name="Durkin A.S."/>
            <person name="DeBoy R.T."/>
            <person name="Kolonay J.F."/>
            <person name="Sullivan S.A."/>
            <person name="Zhou L."/>
            <person name="Davidsen T.M."/>
            <person name="Wu M."/>
            <person name="Huston A.L."/>
            <person name="Lewis M."/>
            <person name="Weaver B."/>
            <person name="Weidman J.F."/>
            <person name="Khouri H."/>
            <person name="Utterback T.R."/>
            <person name="Feldblyum T.V."/>
            <person name="Fraser C.M."/>
        </authorList>
    </citation>
    <scope>NUCLEOTIDE SEQUENCE [LARGE SCALE GENOMIC DNA]</scope>
    <source>
        <strain evidence="2">34H</strain>
    </source>
</reference>
<dbReference type="PANTHER" id="PTHR33121">
    <property type="entry name" value="CYCLIC DI-GMP PHOSPHODIESTERASE PDEF"/>
    <property type="match status" value="1"/>
</dbReference>
<dbReference type="InterPro" id="IPR035919">
    <property type="entry name" value="EAL_sf"/>
</dbReference>
<dbReference type="STRING" id="167879.CPS_2662"/>
<dbReference type="AlphaFoldDB" id="Q480Z3"/>
<feature type="domain" description="EAL" evidence="1">
    <location>
        <begin position="26"/>
        <end position="277"/>
    </location>
</feature>
<dbReference type="InterPro" id="IPR050706">
    <property type="entry name" value="Cyclic-di-GMP_PDE-like"/>
</dbReference>
<dbReference type="HOGENOM" id="CLU_015702_0_0_6"/>
<dbReference type="RefSeq" id="WP_011043470.1">
    <property type="nucleotide sequence ID" value="NC_003910.7"/>
</dbReference>
<dbReference type="InterPro" id="IPR029151">
    <property type="entry name" value="Sensor-like_sf"/>
</dbReference>
<dbReference type="PROSITE" id="PS50883">
    <property type="entry name" value="EAL"/>
    <property type="match status" value="1"/>
</dbReference>
<gene>
    <name evidence="2" type="ordered locus">CPS_2662</name>
</gene>
<dbReference type="GO" id="GO:0071111">
    <property type="term" value="F:cyclic-guanylate-specific phosphodiesterase activity"/>
    <property type="evidence" value="ECO:0007669"/>
    <property type="project" value="InterPro"/>
</dbReference>
<dbReference type="EMBL" id="CP000083">
    <property type="protein sequence ID" value="AAZ26818.1"/>
    <property type="molecule type" value="Genomic_DNA"/>
</dbReference>
<evidence type="ECO:0000313" key="2">
    <source>
        <dbReference type="EMBL" id="AAZ26818.1"/>
    </source>
</evidence>
<name>Q480Z3_COLP3</name>
<organism evidence="2 3">
    <name type="scientific">Colwellia psychrerythraea (strain 34H / ATCC BAA-681)</name>
    <name type="common">Vibrio psychroerythus</name>
    <dbReference type="NCBI Taxonomy" id="167879"/>
    <lineage>
        <taxon>Bacteria</taxon>
        <taxon>Pseudomonadati</taxon>
        <taxon>Pseudomonadota</taxon>
        <taxon>Gammaproteobacteria</taxon>
        <taxon>Alteromonadales</taxon>
        <taxon>Colwelliaceae</taxon>
        <taxon>Colwellia</taxon>
    </lineage>
</organism>
<evidence type="ECO:0000313" key="3">
    <source>
        <dbReference type="Proteomes" id="UP000000547"/>
    </source>
</evidence>
<dbReference type="Gene3D" id="3.30.450.20">
    <property type="entry name" value="PAS domain"/>
    <property type="match status" value="1"/>
</dbReference>
<dbReference type="KEGG" id="cps:CPS_2662"/>
<dbReference type="CDD" id="cd01948">
    <property type="entry name" value="EAL"/>
    <property type="match status" value="1"/>
</dbReference>
<dbReference type="SUPFAM" id="SSF103190">
    <property type="entry name" value="Sensory domain-like"/>
    <property type="match status" value="1"/>
</dbReference>
<dbReference type="Gene3D" id="3.20.20.450">
    <property type="entry name" value="EAL domain"/>
    <property type="match status" value="1"/>
</dbReference>
<dbReference type="SMART" id="SM00052">
    <property type="entry name" value="EAL"/>
    <property type="match status" value="1"/>
</dbReference>
<dbReference type="PANTHER" id="PTHR33121:SF76">
    <property type="entry name" value="SIGNALING PROTEIN"/>
    <property type="match status" value="1"/>
</dbReference>
<dbReference type="DNASU" id="3521073"/>